<dbReference type="RefSeq" id="WP_005004198.1">
    <property type="nucleotide sequence ID" value="NZ_CH672427.1"/>
</dbReference>
<dbReference type="HOGENOM" id="CLU_2383197_0_0_6"/>
<dbReference type="Proteomes" id="UP000003374">
    <property type="component" value="Unassembled WGS sequence"/>
</dbReference>
<dbReference type="EMBL" id="AAOF01000001">
    <property type="protein sequence ID" value="EAR23193.1"/>
    <property type="molecule type" value="Genomic_DNA"/>
</dbReference>
<evidence type="ECO:0000313" key="2">
    <source>
        <dbReference type="Proteomes" id="UP000003374"/>
    </source>
</evidence>
<dbReference type="STRING" id="314278.NB231_15273"/>
<accession>A4BLK5</accession>
<proteinExistence type="predicted"/>
<name>A4BLK5_9GAMM</name>
<evidence type="ECO:0000313" key="1">
    <source>
        <dbReference type="EMBL" id="EAR23193.1"/>
    </source>
</evidence>
<reference evidence="1 2" key="1">
    <citation type="submission" date="2006-02" db="EMBL/GenBank/DDBJ databases">
        <authorList>
            <person name="Waterbury J."/>
            <person name="Ferriera S."/>
            <person name="Johnson J."/>
            <person name="Kravitz S."/>
            <person name="Halpern A."/>
            <person name="Remington K."/>
            <person name="Beeson K."/>
            <person name="Tran B."/>
            <person name="Rogers Y.-H."/>
            <person name="Friedman R."/>
            <person name="Venter J.C."/>
        </authorList>
    </citation>
    <scope>NUCLEOTIDE SEQUENCE [LARGE SCALE GENOMIC DNA]</scope>
    <source>
        <strain evidence="1 2">Nb-231</strain>
    </source>
</reference>
<protein>
    <submittedName>
        <fullName evidence="1">Uncharacterized protein</fullName>
    </submittedName>
</protein>
<comment type="caution">
    <text evidence="1">The sequence shown here is derived from an EMBL/GenBank/DDBJ whole genome shotgun (WGS) entry which is preliminary data.</text>
</comment>
<keyword evidence="2" id="KW-1185">Reference proteome</keyword>
<gene>
    <name evidence="1" type="ORF">NB231_15273</name>
</gene>
<sequence>MRAEDEKALPRVCAHRGGEHHQLLDDGAQPPALGRIPHPLLAEGPLRYAPASAIDLALIIRGYDVVDLRVGQRRIGPVGTARQYQANPPAPEPN</sequence>
<dbReference type="AlphaFoldDB" id="A4BLK5"/>
<organism evidence="1 2">
    <name type="scientific">Nitrococcus mobilis Nb-231</name>
    <dbReference type="NCBI Taxonomy" id="314278"/>
    <lineage>
        <taxon>Bacteria</taxon>
        <taxon>Pseudomonadati</taxon>
        <taxon>Pseudomonadota</taxon>
        <taxon>Gammaproteobacteria</taxon>
        <taxon>Chromatiales</taxon>
        <taxon>Ectothiorhodospiraceae</taxon>
        <taxon>Nitrococcus</taxon>
    </lineage>
</organism>